<dbReference type="InterPro" id="IPR003838">
    <property type="entry name" value="ABC3_permease_C"/>
</dbReference>
<evidence type="ECO:0000313" key="11">
    <source>
        <dbReference type="Proteomes" id="UP000245880"/>
    </source>
</evidence>
<feature type="transmembrane region" description="Helical" evidence="7">
    <location>
        <begin position="373"/>
        <end position="394"/>
    </location>
</feature>
<evidence type="ECO:0000256" key="6">
    <source>
        <dbReference type="ARBA" id="ARBA00023136"/>
    </source>
</evidence>
<feature type="transmembrane region" description="Helical" evidence="7">
    <location>
        <begin position="20"/>
        <end position="46"/>
    </location>
</feature>
<dbReference type="PANTHER" id="PTHR30489:SF0">
    <property type="entry name" value="LIPOPROTEIN-RELEASING SYSTEM TRANSMEMBRANE PROTEIN LOLE"/>
    <property type="match status" value="1"/>
</dbReference>
<dbReference type="AlphaFoldDB" id="A0A316APZ2"/>
<comment type="caution">
    <text evidence="10">The sequence shown here is derived from an EMBL/GenBank/DDBJ whole genome shotgun (WGS) entry which is preliminary data.</text>
</comment>
<dbReference type="GO" id="GO:0044874">
    <property type="term" value="P:lipoprotein localization to outer membrane"/>
    <property type="evidence" value="ECO:0007669"/>
    <property type="project" value="TreeGrafter"/>
</dbReference>
<feature type="transmembrane region" description="Helical" evidence="7">
    <location>
        <begin position="328"/>
        <end position="353"/>
    </location>
</feature>
<evidence type="ECO:0000256" key="2">
    <source>
        <dbReference type="ARBA" id="ARBA00005236"/>
    </source>
</evidence>
<evidence type="ECO:0000259" key="9">
    <source>
        <dbReference type="Pfam" id="PF12704"/>
    </source>
</evidence>
<evidence type="ECO:0000256" key="1">
    <source>
        <dbReference type="ARBA" id="ARBA00004651"/>
    </source>
</evidence>
<accession>A0A316APZ2</accession>
<dbReference type="Pfam" id="PF12704">
    <property type="entry name" value="MacB_PCD"/>
    <property type="match status" value="1"/>
</dbReference>
<feature type="transmembrane region" description="Helical" evidence="7">
    <location>
        <begin position="275"/>
        <end position="301"/>
    </location>
</feature>
<keyword evidence="6 7" id="KW-0472">Membrane</keyword>
<keyword evidence="5 7" id="KW-1133">Transmembrane helix</keyword>
<evidence type="ECO:0000313" key="10">
    <source>
        <dbReference type="EMBL" id="PWJ59204.1"/>
    </source>
</evidence>
<evidence type="ECO:0000259" key="8">
    <source>
        <dbReference type="Pfam" id="PF02687"/>
    </source>
</evidence>
<keyword evidence="10" id="KW-0449">Lipoprotein</keyword>
<organism evidence="10 11">
    <name type="scientific">Dyadobacter jejuensis</name>
    <dbReference type="NCBI Taxonomy" id="1082580"/>
    <lineage>
        <taxon>Bacteria</taxon>
        <taxon>Pseudomonadati</taxon>
        <taxon>Bacteroidota</taxon>
        <taxon>Cytophagia</taxon>
        <taxon>Cytophagales</taxon>
        <taxon>Spirosomataceae</taxon>
        <taxon>Dyadobacter</taxon>
    </lineage>
</organism>
<reference evidence="10 11" key="1">
    <citation type="submission" date="2018-03" db="EMBL/GenBank/DDBJ databases">
        <title>Genomic Encyclopedia of Archaeal and Bacterial Type Strains, Phase II (KMG-II): from individual species to whole genera.</title>
        <authorList>
            <person name="Goeker M."/>
        </authorList>
    </citation>
    <scope>NUCLEOTIDE SEQUENCE [LARGE SCALE GENOMIC DNA]</scope>
    <source>
        <strain evidence="10 11">DSM 100346</strain>
    </source>
</reference>
<dbReference type="OrthoDB" id="1522724at2"/>
<gene>
    <name evidence="10" type="ORF">CLV98_10236</name>
</gene>
<name>A0A316APZ2_9BACT</name>
<evidence type="ECO:0000256" key="3">
    <source>
        <dbReference type="ARBA" id="ARBA00022475"/>
    </source>
</evidence>
<sequence>MNLPFRIASRYFVSRNKRSFISLIARIAMVGVAVGTMALVVVLSVFNGMEELNRSIFKTFDADVTITPTQGKRFKIADDLLQNIQSIDGVKSVTQVIEDNALARYGDQQSIVRLKGVDSTFSQRNQLEKAVVEGQLRLYGENGTPFAIIAEGVRSALAISLQDIIIPLELWYPKTGTRVLNPTATDAFSQIPVRPGAVFFIETRYDDYVIVPLKIAEELLQYNHERTSLEVQLKEGYEPKQVVSKIETAMGDTFVVKDRDAMNADLLRAIGIEKLFVTITLSFIILVAGINIFFSLSMLAIEKKKDIAMLMALGATPRMIRQIFLMEGAIVAFTGAAFGIVSGVLLCLAQQQYGLVSMGMVSSLVDAYPVKLIAGDILLSGSIIVVITLTVSYIPAKRAALSSTIARQA</sequence>
<feature type="domain" description="ABC3 transporter permease C-terminal" evidence="8">
    <location>
        <begin position="281"/>
        <end position="400"/>
    </location>
</feature>
<dbReference type="RefSeq" id="WP_109673112.1">
    <property type="nucleotide sequence ID" value="NZ_QGDT01000002.1"/>
</dbReference>
<evidence type="ECO:0000256" key="7">
    <source>
        <dbReference type="SAM" id="Phobius"/>
    </source>
</evidence>
<keyword evidence="11" id="KW-1185">Reference proteome</keyword>
<dbReference type="InterPro" id="IPR051447">
    <property type="entry name" value="Lipoprotein-release_system"/>
</dbReference>
<dbReference type="InterPro" id="IPR025857">
    <property type="entry name" value="MacB_PCD"/>
</dbReference>
<comment type="similarity">
    <text evidence="2">Belongs to the ABC-4 integral membrane protein family. LolC/E subfamily.</text>
</comment>
<dbReference type="GO" id="GO:0098797">
    <property type="term" value="C:plasma membrane protein complex"/>
    <property type="evidence" value="ECO:0007669"/>
    <property type="project" value="TreeGrafter"/>
</dbReference>
<keyword evidence="4 7" id="KW-0812">Transmembrane</keyword>
<evidence type="ECO:0000256" key="4">
    <source>
        <dbReference type="ARBA" id="ARBA00022692"/>
    </source>
</evidence>
<dbReference type="PANTHER" id="PTHR30489">
    <property type="entry name" value="LIPOPROTEIN-RELEASING SYSTEM TRANSMEMBRANE PROTEIN LOLE"/>
    <property type="match status" value="1"/>
</dbReference>
<proteinExistence type="inferred from homology"/>
<feature type="domain" description="MacB-like periplasmic core" evidence="9">
    <location>
        <begin position="27"/>
        <end position="248"/>
    </location>
</feature>
<comment type="subcellular location">
    <subcellularLocation>
        <location evidence="1">Cell membrane</location>
        <topology evidence="1">Multi-pass membrane protein</topology>
    </subcellularLocation>
</comment>
<dbReference type="Pfam" id="PF02687">
    <property type="entry name" value="FtsX"/>
    <property type="match status" value="1"/>
</dbReference>
<protein>
    <submittedName>
        <fullName evidence="10">Lipoprotein-releasing system permease protein</fullName>
    </submittedName>
</protein>
<dbReference type="Proteomes" id="UP000245880">
    <property type="component" value="Unassembled WGS sequence"/>
</dbReference>
<dbReference type="EMBL" id="QGDT01000002">
    <property type="protein sequence ID" value="PWJ59204.1"/>
    <property type="molecule type" value="Genomic_DNA"/>
</dbReference>
<keyword evidence="3" id="KW-1003">Cell membrane</keyword>
<evidence type="ECO:0000256" key="5">
    <source>
        <dbReference type="ARBA" id="ARBA00022989"/>
    </source>
</evidence>